<feature type="transmembrane region" description="Helical" evidence="9">
    <location>
        <begin position="93"/>
        <end position="110"/>
    </location>
</feature>
<dbReference type="SUPFAM" id="SSF161098">
    <property type="entry name" value="MetI-like"/>
    <property type="match status" value="1"/>
</dbReference>
<dbReference type="PANTHER" id="PTHR30133:SF4">
    <property type="entry name" value="ARGININE_ORNITHINE TRANSPORT PROTEIN AOTQ"/>
    <property type="match status" value="1"/>
</dbReference>
<comment type="similarity">
    <text evidence="2">Belongs to the binding-protein-dependent transport system permease family. HisMQ subfamily.</text>
</comment>
<evidence type="ECO:0000256" key="6">
    <source>
        <dbReference type="ARBA" id="ARBA00022692"/>
    </source>
</evidence>
<dbReference type="GO" id="GO:0022857">
    <property type="term" value="F:transmembrane transporter activity"/>
    <property type="evidence" value="ECO:0007669"/>
    <property type="project" value="InterPro"/>
</dbReference>
<gene>
    <name evidence="11" type="ORF">Ga0061063_2426</name>
</gene>
<evidence type="ECO:0000256" key="8">
    <source>
        <dbReference type="ARBA" id="ARBA00023136"/>
    </source>
</evidence>
<name>A0A0K6H3K0_9NEIS</name>
<feature type="domain" description="ABC transmembrane type-1" evidence="10">
    <location>
        <begin position="14"/>
        <end position="213"/>
    </location>
</feature>
<evidence type="ECO:0000256" key="9">
    <source>
        <dbReference type="RuleBase" id="RU363032"/>
    </source>
</evidence>
<feature type="transmembrane region" description="Helical" evidence="9">
    <location>
        <begin position="192"/>
        <end position="213"/>
    </location>
</feature>
<evidence type="ECO:0000256" key="2">
    <source>
        <dbReference type="ARBA" id="ARBA00010072"/>
    </source>
</evidence>
<evidence type="ECO:0000313" key="11">
    <source>
        <dbReference type="EMBL" id="CUA85548.1"/>
    </source>
</evidence>
<dbReference type="CDD" id="cd06261">
    <property type="entry name" value="TM_PBP2"/>
    <property type="match status" value="1"/>
</dbReference>
<keyword evidence="12" id="KW-1185">Reference proteome</keyword>
<evidence type="ECO:0000259" key="10">
    <source>
        <dbReference type="PROSITE" id="PS50928"/>
    </source>
</evidence>
<organism evidence="11 12">
    <name type="scientific">Gulbenkiania indica</name>
    <dbReference type="NCBI Taxonomy" id="375574"/>
    <lineage>
        <taxon>Bacteria</taxon>
        <taxon>Pseudomonadati</taxon>
        <taxon>Pseudomonadota</taxon>
        <taxon>Betaproteobacteria</taxon>
        <taxon>Neisseriales</taxon>
        <taxon>Chromobacteriaceae</taxon>
        <taxon>Gulbenkiania</taxon>
    </lineage>
</organism>
<evidence type="ECO:0000256" key="5">
    <source>
        <dbReference type="ARBA" id="ARBA00022519"/>
    </source>
</evidence>
<protein>
    <submittedName>
        <fullName evidence="11">Amino acid ABC transporter membrane protein 1, PAAT family (TC 3.A.1.3.-)</fullName>
    </submittedName>
</protein>
<proteinExistence type="inferred from homology"/>
<dbReference type="PROSITE" id="PS50928">
    <property type="entry name" value="ABC_TM1"/>
    <property type="match status" value="1"/>
</dbReference>
<dbReference type="GO" id="GO:0043190">
    <property type="term" value="C:ATP-binding cassette (ABC) transporter complex"/>
    <property type="evidence" value="ECO:0007669"/>
    <property type="project" value="InterPro"/>
</dbReference>
<evidence type="ECO:0000256" key="7">
    <source>
        <dbReference type="ARBA" id="ARBA00022989"/>
    </source>
</evidence>
<evidence type="ECO:0000313" key="12">
    <source>
        <dbReference type="Proteomes" id="UP000243535"/>
    </source>
</evidence>
<dbReference type="InterPro" id="IPR051613">
    <property type="entry name" value="ABC_transp_permease_HisMQ"/>
</dbReference>
<keyword evidence="8 9" id="KW-0472">Membrane</keyword>
<keyword evidence="7 9" id="KW-1133">Transmembrane helix</keyword>
<dbReference type="InterPro" id="IPR010065">
    <property type="entry name" value="AA_ABC_transptr_permease_3TM"/>
</dbReference>
<dbReference type="STRING" id="375574.GCA_001418035_02208"/>
<accession>A0A0K6H3K0</accession>
<keyword evidence="4" id="KW-1003">Cell membrane</keyword>
<keyword evidence="3 9" id="KW-0813">Transport</keyword>
<evidence type="ECO:0000256" key="3">
    <source>
        <dbReference type="ARBA" id="ARBA00022448"/>
    </source>
</evidence>
<dbReference type="Gene3D" id="1.10.3720.10">
    <property type="entry name" value="MetI-like"/>
    <property type="match status" value="1"/>
</dbReference>
<comment type="subcellular location">
    <subcellularLocation>
        <location evidence="1">Cell inner membrane</location>
        <topology evidence="1">Multi-pass membrane protein</topology>
    </subcellularLocation>
    <subcellularLocation>
        <location evidence="9">Cell membrane</location>
        <topology evidence="9">Multi-pass membrane protein</topology>
    </subcellularLocation>
</comment>
<evidence type="ECO:0000256" key="4">
    <source>
        <dbReference type="ARBA" id="ARBA00022475"/>
    </source>
</evidence>
<dbReference type="PANTHER" id="PTHR30133">
    <property type="entry name" value="CATIONIC AMINO ACID TRANSPORTER, MEMBRANE COMPONENT"/>
    <property type="match status" value="1"/>
</dbReference>
<dbReference type="AlphaFoldDB" id="A0A0K6H3K0"/>
<sequence length="229" mass="24873">MLLQGYLPSILEGAVLTLKVAGASLMVSVVLGLVGAAFKMAPSKPLVLLAELYSTVVRGVPDLVWMLLLFFGVQMLINEACASLGWPAPEIDSFFAGVMTIGFIFGAYMTETFRGAIMAIPKGQMEAGRAYGMGPLRVFFRITAPQMVRFALPSFSNNWLVLVKSTALVSVIGLNDVMYRADTAKSITQEPFTVYAVVGAIFLAITTVSDLLLKWLEKRYSLGVRESEL</sequence>
<feature type="transmembrane region" description="Helical" evidence="9">
    <location>
        <begin position="20"/>
        <end position="42"/>
    </location>
</feature>
<keyword evidence="6 9" id="KW-0812">Transmembrane</keyword>
<dbReference type="Proteomes" id="UP000243535">
    <property type="component" value="Unassembled WGS sequence"/>
</dbReference>
<dbReference type="NCBIfam" id="TIGR01726">
    <property type="entry name" value="HEQRo_perm_3TM"/>
    <property type="match status" value="1"/>
</dbReference>
<feature type="transmembrane region" description="Helical" evidence="9">
    <location>
        <begin position="150"/>
        <end position="172"/>
    </location>
</feature>
<evidence type="ECO:0000256" key="1">
    <source>
        <dbReference type="ARBA" id="ARBA00004429"/>
    </source>
</evidence>
<dbReference type="InterPro" id="IPR035906">
    <property type="entry name" value="MetI-like_sf"/>
</dbReference>
<reference evidence="12" key="1">
    <citation type="submission" date="2015-08" db="EMBL/GenBank/DDBJ databases">
        <authorList>
            <person name="Varghese N."/>
        </authorList>
    </citation>
    <scope>NUCLEOTIDE SEQUENCE [LARGE SCALE GENOMIC DNA]</scope>
    <source>
        <strain evidence="12">DSM 17901</strain>
    </source>
</reference>
<dbReference type="Pfam" id="PF00528">
    <property type="entry name" value="BPD_transp_1"/>
    <property type="match status" value="1"/>
</dbReference>
<dbReference type="EMBL" id="CYHA01000006">
    <property type="protein sequence ID" value="CUA85548.1"/>
    <property type="molecule type" value="Genomic_DNA"/>
</dbReference>
<keyword evidence="5" id="KW-0997">Cell inner membrane</keyword>
<dbReference type="RefSeq" id="WP_054285896.1">
    <property type="nucleotide sequence ID" value="NZ_CYHA01000006.1"/>
</dbReference>
<dbReference type="OrthoDB" id="7026155at2"/>
<dbReference type="InterPro" id="IPR000515">
    <property type="entry name" value="MetI-like"/>
</dbReference>
<feature type="transmembrane region" description="Helical" evidence="9">
    <location>
        <begin position="63"/>
        <end position="87"/>
    </location>
</feature>